<organism evidence="1 2">
    <name type="scientific">Candidatus Methanogaster sp</name>
    <dbReference type="NCBI Taxonomy" id="3386292"/>
    <lineage>
        <taxon>Archaea</taxon>
        <taxon>Methanobacteriati</taxon>
        <taxon>Methanobacteriota</taxon>
        <taxon>Stenosarchaea group</taxon>
        <taxon>Methanomicrobia</taxon>
        <taxon>Methanosarcinales</taxon>
        <taxon>ANME-2 cluster</taxon>
        <taxon>Candidatus Methanogasteraceae</taxon>
        <taxon>Candidatus Methanogaster</taxon>
    </lineage>
</organism>
<comment type="caution">
    <text evidence="1">The sequence shown here is derived from an EMBL/GenBank/DDBJ whole genome shotgun (WGS) entry which is preliminary data.</text>
</comment>
<sequence length="80" mass="9191">MDKLPRWSGRKIIRVFRKAGWIVDRIEGSHHILVKEGAEEILSVPVHGTDPIKVGLLKGLIKDAGLTNEEFLWLCYKKRK</sequence>
<gene>
    <name evidence="1" type="ORF">C4B59_14105</name>
</gene>
<dbReference type="EMBL" id="PQXF01000044">
    <property type="protein sequence ID" value="PXF57972.1"/>
    <property type="molecule type" value="Genomic_DNA"/>
</dbReference>
<accession>A0AC61KZI6</accession>
<evidence type="ECO:0000313" key="1">
    <source>
        <dbReference type="EMBL" id="PXF57972.1"/>
    </source>
</evidence>
<evidence type="ECO:0000313" key="2">
    <source>
        <dbReference type="Proteomes" id="UP000248329"/>
    </source>
</evidence>
<name>A0AC61KZI6_9EURY</name>
<dbReference type="Proteomes" id="UP000248329">
    <property type="component" value="Unassembled WGS sequence"/>
</dbReference>
<protein>
    <submittedName>
        <fullName evidence="1">Type II toxin-antitoxin system HicA family toxin</fullName>
    </submittedName>
</protein>
<reference evidence="1" key="1">
    <citation type="submission" date="2018-01" db="EMBL/GenBank/DDBJ databases">
        <authorList>
            <person name="Krukenberg V."/>
        </authorList>
    </citation>
    <scope>NUCLEOTIDE SEQUENCE</scope>
    <source>
        <strain evidence="1">E20ANME2</strain>
    </source>
</reference>
<proteinExistence type="predicted"/>